<feature type="non-terminal residue" evidence="4">
    <location>
        <position position="280"/>
    </location>
</feature>
<gene>
    <name evidence="4" type="primary">cdr1</name>
    <name evidence="4" type="ORF">SNEC2469_LOCUS5479</name>
</gene>
<dbReference type="GO" id="GO:0005524">
    <property type="term" value="F:ATP binding"/>
    <property type="evidence" value="ECO:0007669"/>
    <property type="project" value="UniProtKB-KW"/>
</dbReference>
<dbReference type="Proteomes" id="UP000601435">
    <property type="component" value="Unassembled WGS sequence"/>
</dbReference>
<dbReference type="SUPFAM" id="SSF56112">
    <property type="entry name" value="Protein kinase-like (PK-like)"/>
    <property type="match status" value="1"/>
</dbReference>
<name>A0A812M0H8_9DINO</name>
<evidence type="ECO:0000259" key="3">
    <source>
        <dbReference type="PROSITE" id="PS50011"/>
    </source>
</evidence>
<feature type="non-terminal residue" evidence="4">
    <location>
        <position position="1"/>
    </location>
</feature>
<dbReference type="Gene3D" id="1.10.510.10">
    <property type="entry name" value="Transferase(Phosphotransferase) domain 1"/>
    <property type="match status" value="1"/>
</dbReference>
<evidence type="ECO:0000256" key="1">
    <source>
        <dbReference type="ARBA" id="ARBA00022741"/>
    </source>
</evidence>
<dbReference type="AlphaFoldDB" id="A0A812M0H8"/>
<dbReference type="GO" id="GO:0005737">
    <property type="term" value="C:cytoplasm"/>
    <property type="evidence" value="ECO:0007669"/>
    <property type="project" value="TreeGrafter"/>
</dbReference>
<dbReference type="InterPro" id="IPR000719">
    <property type="entry name" value="Prot_kinase_dom"/>
</dbReference>
<dbReference type="SMART" id="SM00220">
    <property type="entry name" value="S_TKc"/>
    <property type="match status" value="1"/>
</dbReference>
<organism evidence="4 5">
    <name type="scientific">Symbiodinium necroappetens</name>
    <dbReference type="NCBI Taxonomy" id="1628268"/>
    <lineage>
        <taxon>Eukaryota</taxon>
        <taxon>Sar</taxon>
        <taxon>Alveolata</taxon>
        <taxon>Dinophyceae</taxon>
        <taxon>Suessiales</taxon>
        <taxon>Symbiodiniaceae</taxon>
        <taxon>Symbiodinium</taxon>
    </lineage>
</organism>
<dbReference type="EMBL" id="CAJNJA010010168">
    <property type="protein sequence ID" value="CAE7254526.1"/>
    <property type="molecule type" value="Genomic_DNA"/>
</dbReference>
<dbReference type="Pfam" id="PF00069">
    <property type="entry name" value="Pkinase"/>
    <property type="match status" value="1"/>
</dbReference>
<proteinExistence type="predicted"/>
<comment type="caution">
    <text evidence="4">The sequence shown here is derived from an EMBL/GenBank/DDBJ whole genome shotgun (WGS) entry which is preliminary data.</text>
</comment>
<dbReference type="OrthoDB" id="248923at2759"/>
<protein>
    <submittedName>
        <fullName evidence="4">Cdr1 protein</fullName>
    </submittedName>
</protein>
<dbReference type="PROSITE" id="PS50011">
    <property type="entry name" value="PROTEIN_KINASE_DOM"/>
    <property type="match status" value="1"/>
</dbReference>
<feature type="domain" description="Protein kinase" evidence="3">
    <location>
        <begin position="23"/>
        <end position="280"/>
    </location>
</feature>
<evidence type="ECO:0000313" key="5">
    <source>
        <dbReference type="Proteomes" id="UP000601435"/>
    </source>
</evidence>
<keyword evidence="5" id="KW-1185">Reference proteome</keyword>
<dbReference type="GO" id="GO:0035556">
    <property type="term" value="P:intracellular signal transduction"/>
    <property type="evidence" value="ECO:0007669"/>
    <property type="project" value="TreeGrafter"/>
</dbReference>
<dbReference type="PANTHER" id="PTHR24346:SF30">
    <property type="entry name" value="MATERNAL EMBRYONIC LEUCINE ZIPPER KINASE"/>
    <property type="match status" value="1"/>
</dbReference>
<reference evidence="4" key="1">
    <citation type="submission" date="2021-02" db="EMBL/GenBank/DDBJ databases">
        <authorList>
            <person name="Dougan E. K."/>
            <person name="Rhodes N."/>
            <person name="Thang M."/>
            <person name="Chan C."/>
        </authorList>
    </citation>
    <scope>NUCLEOTIDE SEQUENCE</scope>
</reference>
<dbReference type="InterPro" id="IPR011009">
    <property type="entry name" value="Kinase-like_dom_sf"/>
</dbReference>
<evidence type="ECO:0000313" key="4">
    <source>
        <dbReference type="EMBL" id="CAE7254526.1"/>
    </source>
</evidence>
<keyword evidence="1" id="KW-0547">Nucleotide-binding</keyword>
<dbReference type="GO" id="GO:0004674">
    <property type="term" value="F:protein serine/threonine kinase activity"/>
    <property type="evidence" value="ECO:0007669"/>
    <property type="project" value="TreeGrafter"/>
</dbReference>
<sequence length="280" mass="30782">DLDFRSFDRDCFPLMEPGRFSLEHILRPSDEGQHAQIEVLVDHAASDTKVVAKRFPRAYLQHSPEVFQQTKPEDQLENPWTEIFLALKLGQGPARMRGVVPCWGVYRDSRDDVLLMLEWSPGGDLFELASDLGEVGPEREATAAHLLYSLLNVVTQLHALGIAHGDVSAENAILRVGCGEVEVALLDFAMALHDTDLSSATGARGKLMYRAPETLGENAIYDARAADLFACGVVGYVLATGTYPWQSTAGDCKAYSYVRQHGMKRFLDKRTLAVGSAGTK</sequence>
<keyword evidence="2" id="KW-0067">ATP-binding</keyword>
<evidence type="ECO:0000256" key="2">
    <source>
        <dbReference type="ARBA" id="ARBA00022840"/>
    </source>
</evidence>
<accession>A0A812M0H8</accession>
<dbReference type="PANTHER" id="PTHR24346">
    <property type="entry name" value="MAP/MICROTUBULE AFFINITY-REGULATING KINASE"/>
    <property type="match status" value="1"/>
</dbReference>